<dbReference type="AlphaFoldDB" id="S9SDA5"/>
<comment type="caution">
    <text evidence="2">The sequence shown here is derived from an EMBL/GenBank/DDBJ whole genome shotgun (WGS) entry which is preliminary data.</text>
</comment>
<dbReference type="HOGENOM" id="CLU_088208_0_0_5"/>
<dbReference type="Pfam" id="PF20078">
    <property type="entry name" value="DUF6473"/>
    <property type="match status" value="1"/>
</dbReference>
<feature type="domain" description="DUF6473" evidence="1">
    <location>
        <begin position="1"/>
        <end position="232"/>
    </location>
</feature>
<dbReference type="STRING" id="1123069.ruthe_02421"/>
<evidence type="ECO:0000313" key="2">
    <source>
        <dbReference type="EMBL" id="EPX84209.1"/>
    </source>
</evidence>
<keyword evidence="3" id="KW-1185">Reference proteome</keyword>
<dbReference type="EMBL" id="AOLV01000028">
    <property type="protein sequence ID" value="EPX84209.1"/>
    <property type="molecule type" value="Genomic_DNA"/>
</dbReference>
<accession>S9SDA5</accession>
<evidence type="ECO:0000313" key="3">
    <source>
        <dbReference type="Proteomes" id="UP000015346"/>
    </source>
</evidence>
<protein>
    <recommendedName>
        <fullName evidence="1">DUF6473 domain-containing protein</fullName>
    </recommendedName>
</protein>
<dbReference type="PATRIC" id="fig|1123069.3.peg.2399"/>
<organism evidence="2 3">
    <name type="scientific">Rubellimicrobium thermophilum DSM 16684</name>
    <dbReference type="NCBI Taxonomy" id="1123069"/>
    <lineage>
        <taxon>Bacteria</taxon>
        <taxon>Pseudomonadati</taxon>
        <taxon>Pseudomonadota</taxon>
        <taxon>Alphaproteobacteria</taxon>
        <taxon>Rhodobacterales</taxon>
        <taxon>Roseobacteraceae</taxon>
        <taxon>Rubellimicrobium</taxon>
    </lineage>
</organism>
<sequence length="243" mass="27591">MRHDTIPQEGLSYAPCRYGSSRLLFRGPRRPLDGRYIAFVGGAETYGRFLARPFPALVEEALGEICVNFGQVNASVDAFLAEPAVTTACREATLTVVEVMGAANLSNRFYTVHPRRNDRFLRASSIMRAVFPEVDLAEICFTRHLLGHLHAMAPERFPILREELQTAWSARMRSFLERIGPRTLLLWFSPHLPSDLPWEEHPQPLLREPLFVTRRMLDSLRPLVRGVIMVQPWLAPCNGEARG</sequence>
<gene>
    <name evidence="2" type="ORF">ruthe_02421</name>
</gene>
<dbReference type="RefSeq" id="WP_021098501.1">
    <property type="nucleotide sequence ID" value="NZ_KE557322.1"/>
</dbReference>
<evidence type="ECO:0000259" key="1">
    <source>
        <dbReference type="Pfam" id="PF20078"/>
    </source>
</evidence>
<proteinExistence type="predicted"/>
<name>S9SDA5_9RHOB</name>
<dbReference type="Proteomes" id="UP000015346">
    <property type="component" value="Unassembled WGS sequence"/>
</dbReference>
<dbReference type="InterPro" id="IPR045524">
    <property type="entry name" value="DUF6473"/>
</dbReference>
<reference evidence="2 3" key="1">
    <citation type="journal article" date="2013" name="Stand. Genomic Sci.">
        <title>Genome sequence of the reddish-pigmented Rubellimicrobium thermophilum type strain (DSM 16684(T)), a member of the Roseobacter clade.</title>
        <authorList>
            <person name="Fiebig A."/>
            <person name="Riedel T."/>
            <person name="Gronow S."/>
            <person name="Petersen J."/>
            <person name="Klenk H.P."/>
            <person name="Goker M."/>
        </authorList>
    </citation>
    <scope>NUCLEOTIDE SEQUENCE [LARGE SCALE GENOMIC DNA]</scope>
    <source>
        <strain evidence="2 3">DSM 16684</strain>
    </source>
</reference>